<comment type="caution">
    <text evidence="2">The sequence shown here is derived from an EMBL/GenBank/DDBJ whole genome shotgun (WGS) entry which is preliminary data.</text>
</comment>
<dbReference type="CDD" id="cd00448">
    <property type="entry name" value="YjgF_YER057c_UK114_family"/>
    <property type="match status" value="1"/>
</dbReference>
<comment type="similarity">
    <text evidence="1">Belongs to the RutC family.</text>
</comment>
<dbReference type="Pfam" id="PF01042">
    <property type="entry name" value="Ribonuc_L-PSP"/>
    <property type="match status" value="1"/>
</dbReference>
<dbReference type="RefSeq" id="WP_371753070.1">
    <property type="nucleotide sequence ID" value="NZ_JAYJLD010000005.1"/>
</dbReference>
<dbReference type="Proteomes" id="UP001310386">
    <property type="component" value="Unassembled WGS sequence"/>
</dbReference>
<dbReference type="EMBL" id="JAYJLD010000005">
    <property type="protein sequence ID" value="MEB3100955.1"/>
    <property type="molecule type" value="Genomic_DNA"/>
</dbReference>
<dbReference type="InterPro" id="IPR006175">
    <property type="entry name" value="YjgF/YER057c/UK114"/>
</dbReference>
<protein>
    <submittedName>
        <fullName evidence="2">Rid family detoxifying hydrolase</fullName>
    </submittedName>
</protein>
<dbReference type="NCBIfam" id="TIGR00004">
    <property type="entry name" value="Rid family detoxifying hydrolase"/>
    <property type="match status" value="1"/>
</dbReference>
<keyword evidence="3" id="KW-1185">Reference proteome</keyword>
<dbReference type="GO" id="GO:0016787">
    <property type="term" value="F:hydrolase activity"/>
    <property type="evidence" value="ECO:0007669"/>
    <property type="project" value="UniProtKB-KW"/>
</dbReference>
<evidence type="ECO:0000256" key="1">
    <source>
        <dbReference type="ARBA" id="ARBA00010552"/>
    </source>
</evidence>
<keyword evidence="2" id="KW-0378">Hydrolase</keyword>
<reference evidence="2" key="1">
    <citation type="submission" date="2023-12" db="EMBL/GenBank/DDBJ databases">
        <title>Fervidustalea candida gen. nov., sp. nov., a novel member of the family Paenibacillaceae isolated from a geothermal area.</title>
        <authorList>
            <person name="Li W.-J."/>
            <person name="Jiao J.-Y."/>
            <person name="Chen Y."/>
        </authorList>
    </citation>
    <scope>NUCLEOTIDE SEQUENCE</scope>
    <source>
        <strain evidence="2">SYSU GA230002</strain>
    </source>
</reference>
<evidence type="ECO:0000313" key="3">
    <source>
        <dbReference type="Proteomes" id="UP001310386"/>
    </source>
</evidence>
<name>A0ABU5ZEN0_9BACL</name>
<evidence type="ECO:0000313" key="2">
    <source>
        <dbReference type="EMBL" id="MEB3100955.1"/>
    </source>
</evidence>
<dbReference type="InterPro" id="IPR006056">
    <property type="entry name" value="RidA"/>
</dbReference>
<accession>A0ABU5ZEN0</accession>
<dbReference type="PANTHER" id="PTHR11803:SF39">
    <property type="entry name" value="2-IMINOBUTANOATE_2-IMINOPROPANOATE DEAMINASE"/>
    <property type="match status" value="1"/>
</dbReference>
<gene>
    <name evidence="2" type="ORF">VF724_04690</name>
</gene>
<organism evidence="2 3">
    <name type="scientific">Ferviditalea candida</name>
    <dbReference type="NCBI Taxonomy" id="3108399"/>
    <lineage>
        <taxon>Bacteria</taxon>
        <taxon>Bacillati</taxon>
        <taxon>Bacillota</taxon>
        <taxon>Bacilli</taxon>
        <taxon>Bacillales</taxon>
        <taxon>Paenibacillaceae</taxon>
        <taxon>Ferviditalea</taxon>
    </lineage>
</organism>
<dbReference type="InterPro" id="IPR035959">
    <property type="entry name" value="RutC-like_sf"/>
</dbReference>
<proteinExistence type="inferred from homology"/>
<sequence>MKQQIRTTLAPSAAGPYSQGIKKGNRIYVAGQGPLNAATGETPTTIKEQTRQVLLNIQHILEAGGATMDDVVKVTAHLSDLKYFDDFNSVYKEFFTEPYPVRTTVGSQLANILVEIDVIAEVD</sequence>
<dbReference type="PANTHER" id="PTHR11803">
    <property type="entry name" value="2-IMINOBUTANOATE/2-IMINOPROPANOATE DEAMINASE RIDA"/>
    <property type="match status" value="1"/>
</dbReference>
<dbReference type="SUPFAM" id="SSF55298">
    <property type="entry name" value="YjgF-like"/>
    <property type="match status" value="1"/>
</dbReference>
<dbReference type="Gene3D" id="3.30.1330.40">
    <property type="entry name" value="RutC-like"/>
    <property type="match status" value="1"/>
</dbReference>